<evidence type="ECO:0000256" key="3">
    <source>
        <dbReference type="ARBA" id="ARBA00022837"/>
    </source>
</evidence>
<dbReference type="SUPFAM" id="SSF51126">
    <property type="entry name" value="Pectin lyase-like"/>
    <property type="match status" value="1"/>
</dbReference>
<evidence type="ECO:0000256" key="2">
    <source>
        <dbReference type="ARBA" id="ARBA00011245"/>
    </source>
</evidence>
<evidence type="ECO:0000313" key="6">
    <source>
        <dbReference type="Proteomes" id="UP000295455"/>
    </source>
</evidence>
<sequence>MKNIKISKLKSYTILIVMILLTSVTQLYAEENSILPQTSKSKYPSTTISNEEVSIDVFLPDAKKGFYRSTTYDWSGIIGKVKYKNHDYFNPWKDTHNPMDPLDVFGIAESSNEIALSNQVDTFIRLGVGIIQKIKNSNSHVYKILDHGTWKVSQGKDWITFKHTIKSDFGYAYEYEKTIQLKGKGFHIKHTLKNIGEKEINFDQYQHHFFMIDNPTDFSSLRIKYPFKLSSTSDTKEMVDVNGNSVRLLEELKSGNSIFIDLEGYKNAADYNKFNIENEKTGAGMMMAIDQPIVGAKLQLNNKTWCPEHKIQLSIPSNEEKTWTSKYFVYENSKLNNAVDLAYSKVEIEPEVYAIMKEKWGDKFQHVTYPQQFLINVVEVNPGESIQSAMDKVSESGGGVVLLKKGIHYLNTTLVPKSKVMLAGERRSETIVMQGPELTNSGINLEPTPQVTDFIMRDFILQGTRSEERVNGIRTSGKNGMRHNRFMLQNVTVRDWSAQGVHMKRTDNIVMDNCDFQYNGSGGSLFHNVYFLYNKNILQSDCNMSNPILGKGNKYTSCEFVLAQRCEIRNANDNGVQADHEEAEYIFFHKYNISECKNAALWFPCENYYDKWNYTEDPKYAPQNIIINKCEIVNNGYGALWRKVGGVYIIDSKFNNKELDLVLYKCGVTKENSKFLKGNIDYESIDDWPQDVSTLW</sequence>
<evidence type="ECO:0000256" key="1">
    <source>
        <dbReference type="ARBA" id="ARBA00001913"/>
    </source>
</evidence>
<dbReference type="GO" id="GO:0016829">
    <property type="term" value="F:lyase activity"/>
    <property type="evidence" value="ECO:0007669"/>
    <property type="project" value="UniProtKB-KW"/>
</dbReference>
<comment type="cofactor">
    <cofactor evidence="1">
        <name>Ca(2+)</name>
        <dbReference type="ChEBI" id="CHEBI:29108"/>
    </cofactor>
</comment>
<comment type="subunit">
    <text evidence="2">Monomer.</text>
</comment>
<dbReference type="SMART" id="SM00710">
    <property type="entry name" value="PbH1"/>
    <property type="match status" value="4"/>
</dbReference>
<dbReference type="InterPro" id="IPR012334">
    <property type="entry name" value="Pectin_lyas_fold"/>
</dbReference>
<dbReference type="RefSeq" id="WP_132215948.1">
    <property type="nucleotide sequence ID" value="NZ_OX156936.1"/>
</dbReference>
<keyword evidence="5" id="KW-0456">Lyase</keyword>
<dbReference type="Gene3D" id="2.160.20.10">
    <property type="entry name" value="Single-stranded right-handed beta-helix, Pectin lyase-like"/>
    <property type="match status" value="1"/>
</dbReference>
<feature type="domain" description="Right handed beta helix" evidence="4">
    <location>
        <begin position="480"/>
        <end position="653"/>
    </location>
</feature>
<dbReference type="Gene3D" id="2.70.98.10">
    <property type="match status" value="1"/>
</dbReference>
<dbReference type="GO" id="GO:0005975">
    <property type="term" value="P:carbohydrate metabolic process"/>
    <property type="evidence" value="ECO:0007669"/>
    <property type="project" value="InterPro"/>
</dbReference>
<dbReference type="InterPro" id="IPR006626">
    <property type="entry name" value="PbH1"/>
</dbReference>
<reference evidence="5 6" key="1">
    <citation type="submission" date="2019-03" db="EMBL/GenBank/DDBJ databases">
        <title>Genomic Encyclopedia of Type Strains, Phase IV (KMG-IV): sequencing the most valuable type-strain genomes for metagenomic binning, comparative biology and taxonomic classification.</title>
        <authorList>
            <person name="Goeker M."/>
        </authorList>
    </citation>
    <scope>NUCLEOTIDE SEQUENCE [LARGE SCALE GENOMIC DNA]</scope>
    <source>
        <strain evidence="5 6">DSM 18792</strain>
    </source>
</reference>
<dbReference type="InterPro" id="IPR014718">
    <property type="entry name" value="GH-type_carb-bd"/>
</dbReference>
<dbReference type="InterPro" id="IPR011013">
    <property type="entry name" value="Gal_mutarotase_sf_dom"/>
</dbReference>
<organism evidence="5 6">
    <name type="scientific">Mariniflexile fucanivorans</name>
    <dbReference type="NCBI Taxonomy" id="264023"/>
    <lineage>
        <taxon>Bacteria</taxon>
        <taxon>Pseudomonadati</taxon>
        <taxon>Bacteroidota</taxon>
        <taxon>Flavobacteriia</taxon>
        <taxon>Flavobacteriales</taxon>
        <taxon>Flavobacteriaceae</taxon>
        <taxon>Mariniflexile</taxon>
    </lineage>
</organism>
<dbReference type="GO" id="GO:0030246">
    <property type="term" value="F:carbohydrate binding"/>
    <property type="evidence" value="ECO:0007669"/>
    <property type="project" value="InterPro"/>
</dbReference>
<dbReference type="SUPFAM" id="SSF74650">
    <property type="entry name" value="Galactose mutarotase-like"/>
    <property type="match status" value="1"/>
</dbReference>
<dbReference type="OrthoDB" id="5621785at2"/>
<dbReference type="InterPro" id="IPR039448">
    <property type="entry name" value="Beta_helix"/>
</dbReference>
<gene>
    <name evidence="5" type="ORF">EV196_102434</name>
</gene>
<evidence type="ECO:0000259" key="4">
    <source>
        <dbReference type="Pfam" id="PF13229"/>
    </source>
</evidence>
<evidence type="ECO:0000313" key="5">
    <source>
        <dbReference type="EMBL" id="TCL67871.1"/>
    </source>
</evidence>
<keyword evidence="6" id="KW-1185">Reference proteome</keyword>
<dbReference type="Proteomes" id="UP000295455">
    <property type="component" value="Unassembled WGS sequence"/>
</dbReference>
<keyword evidence="3" id="KW-0106">Calcium</keyword>
<accession>A0A4R1RNH8</accession>
<dbReference type="AlphaFoldDB" id="A0A4R1RNH8"/>
<dbReference type="Pfam" id="PF13229">
    <property type="entry name" value="Beta_helix"/>
    <property type="match status" value="1"/>
</dbReference>
<proteinExistence type="predicted"/>
<protein>
    <submittedName>
        <fullName evidence="5">Parallel beta helix pectate lyase-like protein</fullName>
    </submittedName>
</protein>
<dbReference type="EMBL" id="SLUP01000002">
    <property type="protein sequence ID" value="TCL67871.1"/>
    <property type="molecule type" value="Genomic_DNA"/>
</dbReference>
<dbReference type="InterPro" id="IPR011050">
    <property type="entry name" value="Pectin_lyase_fold/virulence"/>
</dbReference>
<comment type="caution">
    <text evidence="5">The sequence shown here is derived from an EMBL/GenBank/DDBJ whole genome shotgun (WGS) entry which is preliminary data.</text>
</comment>
<name>A0A4R1RNH8_9FLAO</name>